<protein>
    <submittedName>
        <fullName evidence="1">Uncharacterized protein</fullName>
    </submittedName>
</protein>
<reference evidence="1 2" key="1">
    <citation type="submission" date="2019-08" db="EMBL/GenBank/DDBJ databases">
        <authorList>
            <person name="Alioto T."/>
            <person name="Alioto T."/>
            <person name="Gomez Garrido J."/>
        </authorList>
    </citation>
    <scope>NUCLEOTIDE SEQUENCE [LARGE SCALE GENOMIC DNA]</scope>
</reference>
<dbReference type="AlphaFoldDB" id="A0A5E4MS95"/>
<keyword evidence="2" id="KW-1185">Reference proteome</keyword>
<gene>
    <name evidence="1" type="ORF">CINCED_3A003571</name>
</gene>
<evidence type="ECO:0000313" key="1">
    <source>
        <dbReference type="EMBL" id="VVC35093.1"/>
    </source>
</evidence>
<dbReference type="Proteomes" id="UP000325440">
    <property type="component" value="Unassembled WGS sequence"/>
</dbReference>
<evidence type="ECO:0000313" key="2">
    <source>
        <dbReference type="Proteomes" id="UP000325440"/>
    </source>
</evidence>
<organism evidence="1 2">
    <name type="scientific">Cinara cedri</name>
    <dbReference type="NCBI Taxonomy" id="506608"/>
    <lineage>
        <taxon>Eukaryota</taxon>
        <taxon>Metazoa</taxon>
        <taxon>Ecdysozoa</taxon>
        <taxon>Arthropoda</taxon>
        <taxon>Hexapoda</taxon>
        <taxon>Insecta</taxon>
        <taxon>Pterygota</taxon>
        <taxon>Neoptera</taxon>
        <taxon>Paraneoptera</taxon>
        <taxon>Hemiptera</taxon>
        <taxon>Sternorrhyncha</taxon>
        <taxon>Aphidomorpha</taxon>
        <taxon>Aphidoidea</taxon>
        <taxon>Aphididae</taxon>
        <taxon>Lachninae</taxon>
        <taxon>Cinara</taxon>
    </lineage>
</organism>
<dbReference type="EMBL" id="CABPRJ010001052">
    <property type="protein sequence ID" value="VVC35093.1"/>
    <property type="molecule type" value="Genomic_DNA"/>
</dbReference>
<proteinExistence type="predicted"/>
<name>A0A5E4MS95_9HEMI</name>
<accession>A0A5E4MS95</accession>
<sequence length="156" mass="17512">MFVNFAIRFCAISDVNLTNDLKTVKRKSSLVKKTSNGFKKFKFTNESHLQFKKIHESTNEPSSDASSADVLMSEKLLQAAIDSILLKEPDVSETETSQVFFYGFPREVEKKNEDIISSPENIKEFKEIHESNEPSSDASGADVFMPEKLLQAAIGK</sequence>